<dbReference type="InterPro" id="IPR031629">
    <property type="entry name" value="DpaA_N"/>
</dbReference>
<dbReference type="InterPro" id="IPR036291">
    <property type="entry name" value="NAD(P)-bd_dom_sf"/>
</dbReference>
<feature type="domain" description="D-isomer specific 2-hydroxyacid dehydrogenase NAD-binding" evidence="1">
    <location>
        <begin position="151"/>
        <end position="248"/>
    </location>
</feature>
<feature type="domain" description="Dipicolinate synthase subunit A N-terminal" evidence="2">
    <location>
        <begin position="8"/>
        <end position="128"/>
    </location>
</feature>
<dbReference type="RefSeq" id="WP_109730123.1">
    <property type="nucleotide sequence ID" value="NZ_BAAACK010000006.1"/>
</dbReference>
<organism evidence="3 4">
    <name type="scientific">Faecalicatena orotica</name>
    <dbReference type="NCBI Taxonomy" id="1544"/>
    <lineage>
        <taxon>Bacteria</taxon>
        <taxon>Bacillati</taxon>
        <taxon>Bacillota</taxon>
        <taxon>Clostridia</taxon>
        <taxon>Lachnospirales</taxon>
        <taxon>Lachnospiraceae</taxon>
        <taxon>Faecalicatena</taxon>
    </lineage>
</organism>
<dbReference type="Pfam" id="PF16924">
    <property type="entry name" value="DpaA_N"/>
    <property type="match status" value="1"/>
</dbReference>
<dbReference type="OrthoDB" id="8840764at2"/>
<keyword evidence="4" id="KW-1185">Reference proteome</keyword>
<dbReference type="AlphaFoldDB" id="A0A2Y9BAS9"/>
<dbReference type="Gene3D" id="3.40.50.720">
    <property type="entry name" value="NAD(P)-binding Rossmann-like Domain"/>
    <property type="match status" value="1"/>
</dbReference>
<dbReference type="SUPFAM" id="SSF51735">
    <property type="entry name" value="NAD(P)-binding Rossmann-fold domains"/>
    <property type="match status" value="1"/>
</dbReference>
<gene>
    <name evidence="3" type="ORF">A8806_102275</name>
</gene>
<dbReference type="Proteomes" id="UP000245845">
    <property type="component" value="Unassembled WGS sequence"/>
</dbReference>
<dbReference type="EMBL" id="QGDL01000002">
    <property type="protein sequence ID" value="PWJ31419.1"/>
    <property type="molecule type" value="Genomic_DNA"/>
</dbReference>
<reference evidence="3 4" key="1">
    <citation type="submission" date="2018-05" db="EMBL/GenBank/DDBJ databases">
        <title>The Hungate 1000. A catalogue of reference genomes from the rumen microbiome.</title>
        <authorList>
            <person name="Kelly W."/>
        </authorList>
    </citation>
    <scope>NUCLEOTIDE SEQUENCE [LARGE SCALE GENOMIC DNA]</scope>
    <source>
        <strain evidence="3 4">NLAE-zl-C242</strain>
    </source>
</reference>
<name>A0A2Y9BAS9_9FIRM</name>
<accession>A0A2Y9BAS9</accession>
<comment type="caution">
    <text evidence="3">The sequence shown here is derived from an EMBL/GenBank/DDBJ whole genome shotgun (WGS) entry which is preliminary data.</text>
</comment>
<evidence type="ECO:0000313" key="4">
    <source>
        <dbReference type="Proteomes" id="UP000245845"/>
    </source>
</evidence>
<sequence length="298" mass="32059">MEYPQYDYAVIGGDMRQVYLAEELAHHQNRVIYYSLMAAPDEGRCSDASYVAPASSLEEAISSSDCIICPIPFSKNGVHLNQNALDKDLTLSSLLGLLKEGQTFFAGCISGEFRDTVRKAGVSVHDLMQDESLAVYNTIATAEGAICEAIQRSPQNLHRSQCAVLGYGKCGSTLVSYLRGMFCYVYASSDQPKERALAGTVSDRTGSLEEFAACAGEFDFIFNTIPAKVLTAEILNHMKSSVTIIDIASAPGGVDYAEARHLGRNAVLCPGLPGKYAPSSSAKAVKRVIEAAMLSNNE</sequence>
<dbReference type="InterPro" id="IPR006140">
    <property type="entry name" value="D-isomer_DH_NAD-bd"/>
</dbReference>
<proteinExistence type="predicted"/>
<evidence type="ECO:0000259" key="1">
    <source>
        <dbReference type="Pfam" id="PF02826"/>
    </source>
</evidence>
<dbReference type="Pfam" id="PF02826">
    <property type="entry name" value="2-Hacid_dh_C"/>
    <property type="match status" value="1"/>
</dbReference>
<evidence type="ECO:0000259" key="2">
    <source>
        <dbReference type="Pfam" id="PF16924"/>
    </source>
</evidence>
<protein>
    <submittedName>
        <fullName evidence="3">Dipicolinate synthase subunit A</fullName>
    </submittedName>
</protein>
<evidence type="ECO:0000313" key="3">
    <source>
        <dbReference type="EMBL" id="PWJ31419.1"/>
    </source>
</evidence>
<dbReference type="GO" id="GO:0051287">
    <property type="term" value="F:NAD binding"/>
    <property type="evidence" value="ECO:0007669"/>
    <property type="project" value="InterPro"/>
</dbReference>